<organism evidence="2 3">
    <name type="scientific">Cymbomonas tetramitiformis</name>
    <dbReference type="NCBI Taxonomy" id="36881"/>
    <lineage>
        <taxon>Eukaryota</taxon>
        <taxon>Viridiplantae</taxon>
        <taxon>Chlorophyta</taxon>
        <taxon>Pyramimonadophyceae</taxon>
        <taxon>Pyramimonadales</taxon>
        <taxon>Pyramimonadaceae</taxon>
        <taxon>Cymbomonas</taxon>
    </lineage>
</organism>
<evidence type="ECO:0000313" key="2">
    <source>
        <dbReference type="EMBL" id="KAK3267594.1"/>
    </source>
</evidence>
<dbReference type="AlphaFoldDB" id="A0AAE0FXD0"/>
<reference evidence="2 3" key="1">
    <citation type="journal article" date="2015" name="Genome Biol. Evol.">
        <title>Comparative Genomics of a Bacterivorous Green Alga Reveals Evolutionary Causalities and Consequences of Phago-Mixotrophic Mode of Nutrition.</title>
        <authorList>
            <person name="Burns J.A."/>
            <person name="Paasch A."/>
            <person name="Narechania A."/>
            <person name="Kim E."/>
        </authorList>
    </citation>
    <scope>NUCLEOTIDE SEQUENCE [LARGE SCALE GENOMIC DNA]</scope>
    <source>
        <strain evidence="2 3">PLY_AMNH</strain>
    </source>
</reference>
<accession>A0AAE0FXD0</accession>
<protein>
    <submittedName>
        <fullName evidence="2">Uncharacterized protein</fullName>
    </submittedName>
</protein>
<feature type="region of interest" description="Disordered" evidence="1">
    <location>
        <begin position="1"/>
        <end position="38"/>
    </location>
</feature>
<proteinExistence type="predicted"/>
<sequence>MVKQGEDTSSSGRQNANKKDDPRVGNGRITRRDKERRRMCQASHEFAREKVVASRILGVDLREFMGLASRNASLENRLVFVPLKPYLRIAGRVPDNEEAEKCKVGDAHAAA</sequence>
<dbReference type="Proteomes" id="UP001190700">
    <property type="component" value="Unassembled WGS sequence"/>
</dbReference>
<comment type="caution">
    <text evidence="2">The sequence shown here is derived from an EMBL/GenBank/DDBJ whole genome shotgun (WGS) entry which is preliminary data.</text>
</comment>
<name>A0AAE0FXD0_9CHLO</name>
<keyword evidence="3" id="KW-1185">Reference proteome</keyword>
<dbReference type="EMBL" id="LGRX02012318">
    <property type="protein sequence ID" value="KAK3267594.1"/>
    <property type="molecule type" value="Genomic_DNA"/>
</dbReference>
<evidence type="ECO:0000256" key="1">
    <source>
        <dbReference type="SAM" id="MobiDB-lite"/>
    </source>
</evidence>
<evidence type="ECO:0000313" key="3">
    <source>
        <dbReference type="Proteomes" id="UP001190700"/>
    </source>
</evidence>
<gene>
    <name evidence="2" type="ORF">CYMTET_23858</name>
</gene>